<dbReference type="EMBL" id="LKCM01000219">
    <property type="protein sequence ID" value="KPQ42582.1"/>
    <property type="molecule type" value="Genomic_DNA"/>
</dbReference>
<protein>
    <recommendedName>
        <fullName evidence="3">Antitoxin</fullName>
    </recommendedName>
</protein>
<dbReference type="AlphaFoldDB" id="A0A0P8C754"/>
<evidence type="ECO:0000313" key="1">
    <source>
        <dbReference type="EMBL" id="KPQ42582.1"/>
    </source>
</evidence>
<comment type="caution">
    <text evidence="1">The sequence shown here is derived from an EMBL/GenBank/DDBJ whole genome shotgun (WGS) entry which is preliminary data.</text>
</comment>
<gene>
    <name evidence="1" type="ORF">MPEBLZ_02856</name>
</gene>
<proteinExistence type="predicted"/>
<name>A0A0P8C754_9EURY</name>
<organism evidence="1 2">
    <name type="scientific">Candidatus Methanoperedens nitratireducens</name>
    <dbReference type="NCBI Taxonomy" id="1392998"/>
    <lineage>
        <taxon>Archaea</taxon>
        <taxon>Methanobacteriati</taxon>
        <taxon>Methanobacteriota</taxon>
        <taxon>Stenosarchaea group</taxon>
        <taxon>Methanomicrobia</taxon>
        <taxon>Methanosarcinales</taxon>
        <taxon>ANME-2 cluster</taxon>
        <taxon>Candidatus Methanoperedentaceae</taxon>
        <taxon>Candidatus Methanoperedens</taxon>
    </lineage>
</organism>
<accession>A0A0P8C754</accession>
<evidence type="ECO:0008006" key="3">
    <source>
        <dbReference type="Google" id="ProtNLM"/>
    </source>
</evidence>
<sequence>MDIFEVLSAVSKRRIKLMKSGITKHKALIKAERVVSKEYHISLSDIQRLVGDKTKPGSL</sequence>
<reference evidence="1 2" key="1">
    <citation type="submission" date="2015-09" db="EMBL/GenBank/DDBJ databases">
        <title>A metagenomics-based metabolic model of nitrate-dependent anaerobic oxidation of methane by Methanoperedens-like archaea.</title>
        <authorList>
            <person name="Arshad A."/>
            <person name="Speth D.R."/>
            <person name="De Graaf R.M."/>
            <person name="Op Den Camp H.J."/>
            <person name="Jetten M.S."/>
            <person name="Welte C.U."/>
        </authorList>
    </citation>
    <scope>NUCLEOTIDE SEQUENCE [LARGE SCALE GENOMIC DNA]</scope>
</reference>
<dbReference type="Proteomes" id="UP000050360">
    <property type="component" value="Unassembled WGS sequence"/>
</dbReference>
<evidence type="ECO:0000313" key="2">
    <source>
        <dbReference type="Proteomes" id="UP000050360"/>
    </source>
</evidence>